<dbReference type="InterPro" id="IPR028281">
    <property type="entry name" value="Sirohaem_synthase_central"/>
</dbReference>
<dbReference type="Pfam" id="PF14824">
    <property type="entry name" value="Sirohm_synth_M"/>
    <property type="match status" value="1"/>
</dbReference>
<evidence type="ECO:0000256" key="1">
    <source>
        <dbReference type="ARBA" id="ARBA00005010"/>
    </source>
</evidence>
<evidence type="ECO:0000256" key="5">
    <source>
        <dbReference type="ARBA" id="ARBA00023244"/>
    </source>
</evidence>
<sequence length="222" mass="23570">MTAYYPMMVKLSGKRCMVVGGGTVAERKVAALLEGGADDVIVVAPRVTDNLDAWTAAGRIALRRKEYEHTDSEGAFLLIAATNDRRLNSGIAAYADRQGRLVNTADLGDAGSFVTPSVVRRGALVIAVTTGGASPALTALLKRRLAGQYGPAYEPFVERLHALRRRVLAEVDDAELRAAVLRLAAEELPAEDGQGTIGGGGTAADAIEQWMIRLLQAAERGR</sequence>
<keyword evidence="3" id="KW-0560">Oxidoreductase</keyword>
<dbReference type="InterPro" id="IPR042518">
    <property type="entry name" value="SirC_C"/>
</dbReference>
<dbReference type="GO" id="GO:0019354">
    <property type="term" value="P:siroheme biosynthetic process"/>
    <property type="evidence" value="ECO:0007669"/>
    <property type="project" value="UniProtKB-UniPathway"/>
</dbReference>
<dbReference type="UniPathway" id="UPA00262">
    <property type="reaction ID" value="UER00222"/>
</dbReference>
<name>A0A6C0FZL9_9BACL</name>
<dbReference type="Proteomes" id="UP000476064">
    <property type="component" value="Chromosome"/>
</dbReference>
<dbReference type="InterPro" id="IPR036291">
    <property type="entry name" value="NAD(P)-bd_dom_sf"/>
</dbReference>
<evidence type="ECO:0000256" key="4">
    <source>
        <dbReference type="ARBA" id="ARBA00023027"/>
    </source>
</evidence>
<evidence type="ECO:0000259" key="7">
    <source>
        <dbReference type="Pfam" id="PF14824"/>
    </source>
</evidence>
<reference evidence="8 9" key="1">
    <citation type="submission" date="2020-01" db="EMBL/GenBank/DDBJ databases">
        <title>Paenibacillus sp. nov., isolated from tomato rhizosphere.</title>
        <authorList>
            <person name="Weon H.-Y."/>
            <person name="Lee S.A."/>
        </authorList>
    </citation>
    <scope>NUCLEOTIDE SEQUENCE [LARGE SCALE GENOMIC DNA]</scope>
    <source>
        <strain evidence="8 9">12200R-189</strain>
    </source>
</reference>
<evidence type="ECO:0000313" key="9">
    <source>
        <dbReference type="Proteomes" id="UP000476064"/>
    </source>
</evidence>
<dbReference type="EMBL" id="CP048209">
    <property type="protein sequence ID" value="QHT62087.1"/>
    <property type="molecule type" value="Genomic_DNA"/>
</dbReference>
<dbReference type="GO" id="GO:0004325">
    <property type="term" value="F:ferrochelatase activity"/>
    <property type="evidence" value="ECO:0007669"/>
    <property type="project" value="InterPro"/>
</dbReference>
<feature type="domain" description="Siroheme synthase central" evidence="7">
    <location>
        <begin position="121"/>
        <end position="147"/>
    </location>
</feature>
<dbReference type="EC" id="1.3.1.76" evidence="2"/>
<dbReference type="Gene3D" id="3.40.50.720">
    <property type="entry name" value="NAD(P)-binding Rossmann-like Domain"/>
    <property type="match status" value="1"/>
</dbReference>
<dbReference type="SUPFAM" id="SSF75615">
    <property type="entry name" value="Siroheme synthase middle domains-like"/>
    <property type="match status" value="1"/>
</dbReference>
<dbReference type="Gene3D" id="1.10.8.610">
    <property type="entry name" value="SirC, precorrin-2 dehydrogenase, C-terminal helical domain-like"/>
    <property type="match status" value="1"/>
</dbReference>
<keyword evidence="4" id="KW-0520">NAD</keyword>
<dbReference type="KEGG" id="plyc:GXP70_20300"/>
<evidence type="ECO:0000313" key="8">
    <source>
        <dbReference type="EMBL" id="QHT62087.1"/>
    </source>
</evidence>
<evidence type="ECO:0000256" key="3">
    <source>
        <dbReference type="ARBA" id="ARBA00023002"/>
    </source>
</evidence>
<dbReference type="Pfam" id="PF13241">
    <property type="entry name" value="NAD_binding_7"/>
    <property type="match status" value="1"/>
</dbReference>
<evidence type="ECO:0000256" key="2">
    <source>
        <dbReference type="ARBA" id="ARBA00012400"/>
    </source>
</evidence>
<dbReference type="AlphaFoldDB" id="A0A6C0FZL9"/>
<gene>
    <name evidence="8" type="ORF">GXP70_20300</name>
</gene>
<evidence type="ECO:0000256" key="6">
    <source>
        <dbReference type="ARBA" id="ARBA00047561"/>
    </source>
</evidence>
<accession>A0A6C0FZL9</accession>
<dbReference type="PANTHER" id="PTHR35330">
    <property type="entry name" value="SIROHEME BIOSYNTHESIS PROTEIN MET8"/>
    <property type="match status" value="1"/>
</dbReference>
<comment type="catalytic activity">
    <reaction evidence="6">
        <text>precorrin-2 + NAD(+) = sirohydrochlorin + NADH + 2 H(+)</text>
        <dbReference type="Rhea" id="RHEA:15613"/>
        <dbReference type="ChEBI" id="CHEBI:15378"/>
        <dbReference type="ChEBI" id="CHEBI:57540"/>
        <dbReference type="ChEBI" id="CHEBI:57945"/>
        <dbReference type="ChEBI" id="CHEBI:58351"/>
        <dbReference type="ChEBI" id="CHEBI:58827"/>
        <dbReference type="EC" id="1.3.1.76"/>
    </reaction>
</comment>
<dbReference type="RefSeq" id="WP_162358521.1">
    <property type="nucleotide sequence ID" value="NZ_CP048209.1"/>
</dbReference>
<organism evidence="8 9">
    <name type="scientific">Paenibacillus lycopersici</name>
    <dbReference type="NCBI Taxonomy" id="2704462"/>
    <lineage>
        <taxon>Bacteria</taxon>
        <taxon>Bacillati</taxon>
        <taxon>Bacillota</taxon>
        <taxon>Bacilli</taxon>
        <taxon>Bacillales</taxon>
        <taxon>Paenibacillaceae</taxon>
        <taxon>Paenibacillus</taxon>
    </lineage>
</organism>
<dbReference type="PANTHER" id="PTHR35330:SF1">
    <property type="entry name" value="SIROHEME BIOSYNTHESIS PROTEIN MET8"/>
    <property type="match status" value="1"/>
</dbReference>
<keyword evidence="9" id="KW-1185">Reference proteome</keyword>
<proteinExistence type="predicted"/>
<comment type="pathway">
    <text evidence="1">Porphyrin-containing compound metabolism; siroheme biosynthesis; sirohydrochlorin from precorrin-2: step 1/1.</text>
</comment>
<protein>
    <recommendedName>
        <fullName evidence="2">precorrin-2 dehydrogenase</fullName>
        <ecNumber evidence="2">1.3.1.76</ecNumber>
    </recommendedName>
</protein>
<dbReference type="InterPro" id="IPR028161">
    <property type="entry name" value="Met8-like"/>
</dbReference>
<dbReference type="GO" id="GO:0043115">
    <property type="term" value="F:precorrin-2 dehydrogenase activity"/>
    <property type="evidence" value="ECO:0007669"/>
    <property type="project" value="UniProtKB-EC"/>
</dbReference>
<keyword evidence="5" id="KW-0627">Porphyrin biosynthesis</keyword>
<dbReference type="InterPro" id="IPR006367">
    <property type="entry name" value="Sirohaem_synthase_N"/>
</dbReference>
<dbReference type="NCBIfam" id="TIGR01470">
    <property type="entry name" value="cysG_Nterm"/>
    <property type="match status" value="1"/>
</dbReference>
<dbReference type="SUPFAM" id="SSF51735">
    <property type="entry name" value="NAD(P)-binding Rossmann-fold domains"/>
    <property type="match status" value="1"/>
</dbReference>